<dbReference type="EMBL" id="LT629785">
    <property type="protein sequence ID" value="SDT92394.1"/>
    <property type="molecule type" value="Genomic_DNA"/>
</dbReference>
<evidence type="ECO:0000256" key="1">
    <source>
        <dbReference type="ARBA" id="ARBA00006754"/>
    </source>
</evidence>
<keyword evidence="5" id="KW-1185">Reference proteome</keyword>
<keyword evidence="4" id="KW-0238">DNA-binding</keyword>
<accession>A0A1H2EBK2</accession>
<dbReference type="InterPro" id="IPR042070">
    <property type="entry name" value="PucR_C-HTH_sf"/>
</dbReference>
<comment type="similarity">
    <text evidence="1">Belongs to the CdaR family.</text>
</comment>
<evidence type="ECO:0000259" key="2">
    <source>
        <dbReference type="Pfam" id="PF13556"/>
    </source>
</evidence>
<feature type="domain" description="CdaR GGDEF-like" evidence="3">
    <location>
        <begin position="201"/>
        <end position="307"/>
    </location>
</feature>
<dbReference type="AlphaFoldDB" id="A0A1H2EBK2"/>
<dbReference type="PANTHER" id="PTHR33744">
    <property type="entry name" value="CARBOHYDRATE DIACID REGULATOR"/>
    <property type="match status" value="1"/>
</dbReference>
<dbReference type="Gene3D" id="1.10.10.2840">
    <property type="entry name" value="PucR C-terminal helix-turn-helix domain"/>
    <property type="match status" value="1"/>
</dbReference>
<dbReference type="RefSeq" id="WP_197673531.1">
    <property type="nucleotide sequence ID" value="NZ_LT629785.1"/>
</dbReference>
<gene>
    <name evidence="4" type="ORF">SAMN05216296_0611</name>
</gene>
<protein>
    <submittedName>
        <fullName evidence="4">DNA-binding transcriptional regulator, PucR family</fullName>
    </submittedName>
</protein>
<dbReference type="InterPro" id="IPR051448">
    <property type="entry name" value="CdaR-like_regulators"/>
</dbReference>
<name>A0A1H2EBK2_9PSED</name>
<reference evidence="5" key="1">
    <citation type="submission" date="2016-10" db="EMBL/GenBank/DDBJ databases">
        <authorList>
            <person name="Varghese N."/>
            <person name="Submissions S."/>
        </authorList>
    </citation>
    <scope>NUCLEOTIDE SEQUENCE [LARGE SCALE GENOMIC DNA]</scope>
    <source>
        <strain evidence="5">DSM 17875</strain>
    </source>
</reference>
<evidence type="ECO:0000313" key="5">
    <source>
        <dbReference type="Proteomes" id="UP000243232"/>
    </source>
</evidence>
<dbReference type="Pfam" id="PF17853">
    <property type="entry name" value="GGDEF_2"/>
    <property type="match status" value="1"/>
</dbReference>
<organism evidence="4 5">
    <name type="scientific">Pseudomonas pohangensis</name>
    <dbReference type="NCBI Taxonomy" id="364197"/>
    <lineage>
        <taxon>Bacteria</taxon>
        <taxon>Pseudomonadati</taxon>
        <taxon>Pseudomonadota</taxon>
        <taxon>Gammaproteobacteria</taxon>
        <taxon>Pseudomonadales</taxon>
        <taxon>Pseudomonadaceae</taxon>
        <taxon>Pseudomonas</taxon>
    </lineage>
</organism>
<dbReference type="InterPro" id="IPR041522">
    <property type="entry name" value="CdaR_GGDEF"/>
</dbReference>
<feature type="domain" description="PucR C-terminal helix-turn-helix" evidence="2">
    <location>
        <begin position="354"/>
        <end position="409"/>
    </location>
</feature>
<dbReference type="Proteomes" id="UP000243232">
    <property type="component" value="Chromosome I"/>
</dbReference>
<dbReference type="STRING" id="364197.SAMN05216296_0611"/>
<evidence type="ECO:0000259" key="3">
    <source>
        <dbReference type="Pfam" id="PF17853"/>
    </source>
</evidence>
<proteinExistence type="inferred from homology"/>
<dbReference type="InterPro" id="IPR025736">
    <property type="entry name" value="PucR_C-HTH_dom"/>
</dbReference>
<evidence type="ECO:0000313" key="4">
    <source>
        <dbReference type="EMBL" id="SDT92394.1"/>
    </source>
</evidence>
<dbReference type="GO" id="GO:0003677">
    <property type="term" value="F:DNA binding"/>
    <property type="evidence" value="ECO:0007669"/>
    <property type="project" value="UniProtKB-KW"/>
</dbReference>
<dbReference type="Pfam" id="PF13556">
    <property type="entry name" value="HTH_30"/>
    <property type="match status" value="1"/>
</dbReference>
<dbReference type="PANTHER" id="PTHR33744:SF1">
    <property type="entry name" value="DNA-BINDING TRANSCRIPTIONAL ACTIVATOR ADER"/>
    <property type="match status" value="1"/>
</dbReference>
<sequence>MSLSYPHLPSDKWPVVSARVRELLRQGANHVLNAPAEWLEEIDLASLSPQSMKSLADDPVLMAASRRATRSSLIHWAAANIENPGAPVASYIPGDMFSNARELMRRGETELLFNASRAAQGTAWQQWMLIAFELTSDPVELRELLTVSARSIGTFIEGNMEVLAQFIQSEREERMRGTHVERRELVTAIVEGSLVNTQLASQQLGYSLEQSHHAAVIWSEEAETQLGTLELAAAALIRCAGSRHTLSVIANAATLWVWTSAEQDIDLQQLQMAIKGLPGVRLAIGSTGQGGEGFRRAHLDALTTQRVLGRLQSSARVVSFDMVRLVALLTRDRKASQQFVTHTLGNLATATPLLRRTLLTFLSCGCNATQAAEQLHTHRNTLLRRLARAEELLPRPLEHNRIHVAAALEALSWTVQEQK</sequence>